<evidence type="ECO:0000313" key="2">
    <source>
        <dbReference type="Proteomes" id="UP001243195"/>
    </source>
</evidence>
<proteinExistence type="predicted"/>
<accession>A0AAW8JGK5</accession>
<dbReference type="Proteomes" id="UP001243195">
    <property type="component" value="Unassembled WGS sequence"/>
</dbReference>
<gene>
    <name evidence="1" type="ORF">RFH51_08930</name>
</gene>
<protein>
    <submittedName>
        <fullName evidence="1">Uncharacterized protein</fullName>
    </submittedName>
</protein>
<dbReference type="RefSeq" id="WP_308955931.1">
    <property type="nucleotide sequence ID" value="NZ_JAVICY010000008.1"/>
</dbReference>
<dbReference type="EMBL" id="JAVIDA010000010">
    <property type="protein sequence ID" value="MDQ9071579.1"/>
    <property type="molecule type" value="Genomic_DNA"/>
</dbReference>
<name>A0AAW8JGK5_9GAMM</name>
<reference evidence="1" key="1">
    <citation type="submission" date="2023-08" db="EMBL/GenBank/DDBJ databases">
        <title>Emergence of clinically-relevant ST2 carbapenem-resistant Acinetobacter baumannii strains in hospital sewages in Zhejiang, East of China.</title>
        <authorList>
            <person name="Kaichao C."/>
            <person name="Zhang R."/>
        </authorList>
    </citation>
    <scope>NUCLEOTIDE SEQUENCE</scope>
    <source>
        <strain evidence="1">M-SY-60</strain>
    </source>
</reference>
<sequence length="99" mass="11318">MMTPFKPQYVTGASAYLTAKNAMEHEHKGMLFDVLKLGIPLGARAVALAEHEDRFWKDWQIDEIYHPFESLESSEMVMVKSLSIIHLSAISMLINHLFI</sequence>
<evidence type="ECO:0000313" key="1">
    <source>
        <dbReference type="EMBL" id="MDQ9071579.1"/>
    </source>
</evidence>
<organism evidence="1 2">
    <name type="scientific">Acinetobacter gerneri</name>
    <dbReference type="NCBI Taxonomy" id="202952"/>
    <lineage>
        <taxon>Bacteria</taxon>
        <taxon>Pseudomonadati</taxon>
        <taxon>Pseudomonadota</taxon>
        <taxon>Gammaproteobacteria</taxon>
        <taxon>Moraxellales</taxon>
        <taxon>Moraxellaceae</taxon>
        <taxon>Acinetobacter</taxon>
    </lineage>
</organism>
<dbReference type="AlphaFoldDB" id="A0AAW8JGK5"/>
<comment type="caution">
    <text evidence="1">The sequence shown here is derived from an EMBL/GenBank/DDBJ whole genome shotgun (WGS) entry which is preliminary data.</text>
</comment>